<organism evidence="1 2">
    <name type="scientific">Mycobacterium intracellulare subsp. chimaera</name>
    <dbReference type="NCBI Taxonomy" id="222805"/>
    <lineage>
        <taxon>Bacteria</taxon>
        <taxon>Bacillati</taxon>
        <taxon>Actinomycetota</taxon>
        <taxon>Actinomycetes</taxon>
        <taxon>Mycobacteriales</taxon>
        <taxon>Mycobacteriaceae</taxon>
        <taxon>Mycobacterium</taxon>
        <taxon>Mycobacterium avium complex (MAC)</taxon>
    </lineage>
</organism>
<reference evidence="1 2" key="1">
    <citation type="journal article" date="2017" name="Lancet Infect. Dis.">
        <title>Global outbreak of severe Mycobacterium chimaera disease after cardiac surgery: a molecular epidemiological study.</title>
        <authorList>
            <person name="van Ingen J."/>
            <person name="Kohl T."/>
            <person name="Kranzer K."/>
            <person name="Hasse B."/>
            <person name="Keller P."/>
            <person name="Szafranska A."/>
            <person name="Hillemann D."/>
            <person name="Chand M."/>
            <person name="Schreiber P."/>
            <person name="Sommerstein R."/>
            <person name="Berger C."/>
            <person name="Genoni M."/>
            <person name="Ruegg C."/>
            <person name="Troillet N."/>
            <person name="Widmer A.F."/>
            <person name="Becker S.L."/>
            <person name="Herrmann M."/>
            <person name="Eckmanns T."/>
            <person name="Haller S."/>
            <person name="Hoeller C."/>
            <person name="Debast S.B."/>
            <person name="Wolfhagen M.J."/>
            <person name="Hopman J."/>
            <person name="Kluytmans J."/>
            <person name="Langelaar M."/>
            <person name="Notermans D.W."/>
            <person name="ten Oever J."/>
            <person name="van den Barselaar P."/>
            <person name="Vonk A.B.A."/>
            <person name="Vos M.C."/>
            <person name="Ahmed N."/>
            <person name="Brown T."/>
            <person name="Crook D."/>
            <person name="Lamagni T."/>
            <person name="Phin N."/>
            <person name="Smith E.G."/>
            <person name="Zambon M."/>
            <person name="Serr A."/>
            <person name="Goetting T."/>
            <person name="Ebner W."/>
            <person name="Thuermer A."/>
            <person name="Utpatel C."/>
            <person name="Sproer C."/>
            <person name="Bunk B."/>
            <person name="Nubel U."/>
            <person name="Bloemberg G."/>
            <person name="Bottger E."/>
            <person name="Niemann S."/>
            <person name="Wagner D."/>
            <person name="Sax H."/>
        </authorList>
    </citation>
    <scope>NUCLEOTIDE SEQUENCE [LARGE SCALE GENOMIC DNA]</scope>
    <source>
        <strain evidence="1 2">ZUERICH-2</strain>
    </source>
</reference>
<sequence>MPQGVAIGLCVRTGEFVIAAVDLGATSWASAGLLIQ</sequence>
<dbReference type="AlphaFoldDB" id="A0A7U5MLY5"/>
<evidence type="ECO:0000313" key="2">
    <source>
        <dbReference type="Proteomes" id="UP000198286"/>
    </source>
</evidence>
<gene>
    <name evidence="1" type="ORF">MYCOZU2_03611</name>
</gene>
<evidence type="ECO:0000313" key="1">
    <source>
        <dbReference type="EMBL" id="ASL15993.1"/>
    </source>
</evidence>
<accession>A0A7U5MLY5</accession>
<dbReference type="EMBL" id="CP015267">
    <property type="protein sequence ID" value="ASL15993.1"/>
    <property type="molecule type" value="Genomic_DNA"/>
</dbReference>
<name>A0A7U5MLY5_MYCIT</name>
<proteinExistence type="predicted"/>
<dbReference type="Proteomes" id="UP000198286">
    <property type="component" value="Chromosome"/>
</dbReference>
<protein>
    <submittedName>
        <fullName evidence="1">Uncharacterized protein</fullName>
    </submittedName>
</protein>